<dbReference type="GO" id="GO:0016758">
    <property type="term" value="F:hexosyltransferase activity"/>
    <property type="evidence" value="ECO:0007669"/>
    <property type="project" value="UniProtKB-ARBA"/>
</dbReference>
<keyword evidence="2" id="KW-0808">Transferase</keyword>
<comment type="caution">
    <text evidence="2">The sequence shown here is derived from an EMBL/GenBank/DDBJ whole genome shotgun (WGS) entry which is preliminary data.</text>
</comment>
<feature type="domain" description="Glycosyltransferase 2-like" evidence="1">
    <location>
        <begin position="4"/>
        <end position="158"/>
    </location>
</feature>
<sequence>MKLSIITINYNNKPGLIKTFESVKSQSWNEFEYIVIDGGSTDGSKELIENNSQISYWVSEKDSGVYNALNKGIKAANGDYLIFMNSGDSFYNSDVLKNVIPNFTGEISVLYGNSMYCKEDGYQREEVFPKKLSFSFFYTSGINHQAAFIKRDLFFKYFLYNEQYKIFADWELFVYAICAKNEPYLHLNQIICYYDFTGMSSNMETYHKYLFEKKATIEKYFPLFAEDYILIDEFQHKRMKDLVYIKQFKFPWFILKSVSKLILIFLPKKKNN</sequence>
<reference evidence="2 3" key="1">
    <citation type="submission" date="2018-06" db="EMBL/GenBank/DDBJ databases">
        <title>Genomic Encyclopedia of Archaeal and Bacterial Type Strains, Phase II (KMG-II): from individual species to whole genera.</title>
        <authorList>
            <person name="Goeker M."/>
        </authorList>
    </citation>
    <scope>NUCLEOTIDE SEQUENCE [LARGE SCALE GENOMIC DNA]</scope>
    <source>
        <strain evidence="2 3">DSM 25663</strain>
    </source>
</reference>
<dbReference type="AlphaFoldDB" id="A0A328Y8Q3"/>
<name>A0A328Y8Q3_9FLAO</name>
<organism evidence="2 3">
    <name type="scientific">Flavobacterium aciduliphilum</name>
    <dbReference type="NCBI Taxonomy" id="1101402"/>
    <lineage>
        <taxon>Bacteria</taxon>
        <taxon>Pseudomonadati</taxon>
        <taxon>Bacteroidota</taxon>
        <taxon>Flavobacteriia</taxon>
        <taxon>Flavobacteriales</taxon>
        <taxon>Flavobacteriaceae</taxon>
        <taxon>Flavobacterium</taxon>
    </lineage>
</organism>
<dbReference type="EMBL" id="QLSZ01000014">
    <property type="protein sequence ID" value="RAR69980.1"/>
    <property type="molecule type" value="Genomic_DNA"/>
</dbReference>
<dbReference type="CDD" id="cd06433">
    <property type="entry name" value="GT_2_WfgS_like"/>
    <property type="match status" value="1"/>
</dbReference>
<gene>
    <name evidence="2" type="ORF">CLV55_11423</name>
</gene>
<evidence type="ECO:0000313" key="3">
    <source>
        <dbReference type="Proteomes" id="UP000248840"/>
    </source>
</evidence>
<protein>
    <submittedName>
        <fullName evidence="2">Glycosyltransferase involved in cell wall biosynthesis</fullName>
    </submittedName>
</protein>
<keyword evidence="3" id="KW-1185">Reference proteome</keyword>
<dbReference type="InterPro" id="IPR029044">
    <property type="entry name" value="Nucleotide-diphossugar_trans"/>
</dbReference>
<dbReference type="Pfam" id="PF00535">
    <property type="entry name" value="Glycos_transf_2"/>
    <property type="match status" value="1"/>
</dbReference>
<proteinExistence type="predicted"/>
<dbReference type="Gene3D" id="3.90.550.10">
    <property type="entry name" value="Spore Coat Polysaccharide Biosynthesis Protein SpsA, Chain A"/>
    <property type="match status" value="1"/>
</dbReference>
<dbReference type="PANTHER" id="PTHR22916:SF67">
    <property type="entry name" value="COLANIC ACID BIOSYNTHESIS GLYCOSYL TRANSFERASE WCAE-RELATED"/>
    <property type="match status" value="1"/>
</dbReference>
<dbReference type="SUPFAM" id="SSF53448">
    <property type="entry name" value="Nucleotide-diphospho-sugar transferases"/>
    <property type="match status" value="1"/>
</dbReference>
<evidence type="ECO:0000259" key="1">
    <source>
        <dbReference type="Pfam" id="PF00535"/>
    </source>
</evidence>
<evidence type="ECO:0000313" key="2">
    <source>
        <dbReference type="EMBL" id="RAR69980.1"/>
    </source>
</evidence>
<accession>A0A328Y8Q3</accession>
<dbReference type="Proteomes" id="UP000248840">
    <property type="component" value="Unassembled WGS sequence"/>
</dbReference>
<dbReference type="OrthoDB" id="9788101at2"/>
<dbReference type="PANTHER" id="PTHR22916">
    <property type="entry name" value="GLYCOSYLTRANSFERASE"/>
    <property type="match status" value="1"/>
</dbReference>
<dbReference type="InterPro" id="IPR001173">
    <property type="entry name" value="Glyco_trans_2-like"/>
</dbReference>